<reference evidence="2 3" key="1">
    <citation type="submission" date="2020-08" db="EMBL/GenBank/DDBJ databases">
        <title>Stenotrophomonas sp. W1S232.</title>
        <authorList>
            <person name="Deng Y."/>
        </authorList>
    </citation>
    <scope>NUCLEOTIDE SEQUENCE [LARGE SCALE GENOMIC DNA]</scope>
    <source>
        <strain evidence="2 3">W1S232</strain>
    </source>
</reference>
<sequence length="623" mass="68462">MTVRRGIGWLLAGVLCVGCGGREPGTAAGHDPARVSTPVREQIAPAAPRVSGTAVASELVLKPWVMPEVAFDPEQWSQARRKVRQAIAANHLYEDADAAVPWLLAMQQARPEDRQVSRQLEQVSQRLRQQFERLLREPERQRVALAQAGLRLQVLQYLPVEASAMAQMEQALEQARERLALNRRGEASLRRGQLGISGPGALADFQTVLERWPGDARALQGMAAVESALLRRAEEQAAAGNFTQAEKLLSTAAPLREPVGTVEQARERVEQLRNLRVESLLRSGLEDIQTAAGLRAANEKLQLATQVAHGGDARVRQLAWRIELATRYGLYAPGQALRDRLSSGGFAPQMVVVPHGQYLMGAGESEPGAVEAEQPAHWVRLDRGFAIAATEVTVAQFGRFVAAAGARPRATRRGHSMVYEPRTGNFIRRSGVDWRSDYLGAPAHPDAPVMHVSVRDAEAYAAWLSEQTGHYYRLPSEAEFEYALRAGRQGRYPWGEAASPPANSGNFTGDGDLSPSGRRWSNAFVGYADGWWGAATVGSFAPNPFGLYDMEGNLSEWVADCWHASYRRAPADGVAWFNPGCRRRVVRGANWANSPLQTRAAWRWLQESDVTNARIGFRVVRGL</sequence>
<dbReference type="InterPro" id="IPR016187">
    <property type="entry name" value="CTDL_fold"/>
</dbReference>
<dbReference type="RefSeq" id="WP_182622949.1">
    <property type="nucleotide sequence ID" value="NZ_JACIUV010000006.1"/>
</dbReference>
<dbReference type="Pfam" id="PF03781">
    <property type="entry name" value="FGE-sulfatase"/>
    <property type="match status" value="1"/>
</dbReference>
<dbReference type="PANTHER" id="PTHR23150">
    <property type="entry name" value="SULFATASE MODIFYING FACTOR 1, 2"/>
    <property type="match status" value="1"/>
</dbReference>
<dbReference type="InterPro" id="IPR042095">
    <property type="entry name" value="SUMF_sf"/>
</dbReference>
<dbReference type="EMBL" id="JACIUV010000006">
    <property type="protein sequence ID" value="MBB1118000.1"/>
    <property type="molecule type" value="Genomic_DNA"/>
</dbReference>
<dbReference type="InterPro" id="IPR051043">
    <property type="entry name" value="Sulfatase_Mod_Factor_Kinase"/>
</dbReference>
<dbReference type="SUPFAM" id="SSF56436">
    <property type="entry name" value="C-type lectin-like"/>
    <property type="match status" value="1"/>
</dbReference>
<protein>
    <submittedName>
        <fullName evidence="2">SUMF1/EgtB/PvdO family nonheme iron enzyme</fullName>
    </submittedName>
</protein>
<organism evidence="2 3">
    <name type="scientific">Stenotrophomonas koreensis</name>
    <dbReference type="NCBI Taxonomy" id="266128"/>
    <lineage>
        <taxon>Bacteria</taxon>
        <taxon>Pseudomonadati</taxon>
        <taxon>Pseudomonadota</taxon>
        <taxon>Gammaproteobacteria</taxon>
        <taxon>Lysobacterales</taxon>
        <taxon>Lysobacteraceae</taxon>
        <taxon>Stenotrophomonas</taxon>
    </lineage>
</organism>
<evidence type="ECO:0000313" key="2">
    <source>
        <dbReference type="EMBL" id="MBB1118000.1"/>
    </source>
</evidence>
<dbReference type="AlphaFoldDB" id="A0A7W3V226"/>
<evidence type="ECO:0000259" key="1">
    <source>
        <dbReference type="Pfam" id="PF03781"/>
    </source>
</evidence>
<dbReference type="Proteomes" id="UP000550609">
    <property type="component" value="Unassembled WGS sequence"/>
</dbReference>
<proteinExistence type="predicted"/>
<gene>
    <name evidence="2" type="ORF">H4O09_13160</name>
</gene>
<evidence type="ECO:0000313" key="3">
    <source>
        <dbReference type="Proteomes" id="UP000550609"/>
    </source>
</evidence>
<accession>A0A7W3V226</accession>
<dbReference type="GO" id="GO:0120147">
    <property type="term" value="F:formylglycine-generating oxidase activity"/>
    <property type="evidence" value="ECO:0007669"/>
    <property type="project" value="TreeGrafter"/>
</dbReference>
<feature type="domain" description="Sulfatase-modifying factor enzyme-like" evidence="1">
    <location>
        <begin position="347"/>
        <end position="621"/>
    </location>
</feature>
<comment type="caution">
    <text evidence="2">The sequence shown here is derived from an EMBL/GenBank/DDBJ whole genome shotgun (WGS) entry which is preliminary data.</text>
</comment>
<dbReference type="Gene3D" id="3.90.1580.10">
    <property type="entry name" value="paralog of FGE (formylglycine-generating enzyme)"/>
    <property type="match status" value="1"/>
</dbReference>
<dbReference type="InterPro" id="IPR005532">
    <property type="entry name" value="SUMF_dom"/>
</dbReference>
<dbReference type="PANTHER" id="PTHR23150:SF35">
    <property type="entry name" value="BLL6746 PROTEIN"/>
    <property type="match status" value="1"/>
</dbReference>
<name>A0A7W3V226_9GAMM</name>